<feature type="chain" id="PRO_5040217404" description="Secreted protein" evidence="1">
    <location>
        <begin position="32"/>
        <end position="145"/>
    </location>
</feature>
<evidence type="ECO:0000313" key="2">
    <source>
        <dbReference type="EMBL" id="KAF8905245.1"/>
    </source>
</evidence>
<sequence length="145" mass="16397">MIFACTKLTFGWTALYCLSVLLVQTGRSADAKRIMCQDGSYATIERAAGHMEKELRSWICPMNSTGQDVAVFVGIHDSKKFDLCPARCTIYCDKPLLEGGPELEDCNVLASYYAKSGRFTIEPRKGWHRKEHILSLWDSQWILQG</sequence>
<evidence type="ECO:0000313" key="3">
    <source>
        <dbReference type="Proteomes" id="UP000724874"/>
    </source>
</evidence>
<accession>A0A9P5NSL8</accession>
<feature type="signal peptide" evidence="1">
    <location>
        <begin position="1"/>
        <end position="31"/>
    </location>
</feature>
<dbReference type="Proteomes" id="UP000724874">
    <property type="component" value="Unassembled WGS sequence"/>
</dbReference>
<proteinExistence type="predicted"/>
<evidence type="ECO:0000256" key="1">
    <source>
        <dbReference type="SAM" id="SignalP"/>
    </source>
</evidence>
<gene>
    <name evidence="2" type="ORF">CPB84DRAFT_1745564</name>
</gene>
<keyword evidence="3" id="KW-1185">Reference proteome</keyword>
<comment type="caution">
    <text evidence="2">The sequence shown here is derived from an EMBL/GenBank/DDBJ whole genome shotgun (WGS) entry which is preliminary data.</text>
</comment>
<dbReference type="EMBL" id="JADNYJ010000023">
    <property type="protein sequence ID" value="KAF8905245.1"/>
    <property type="molecule type" value="Genomic_DNA"/>
</dbReference>
<organism evidence="2 3">
    <name type="scientific">Gymnopilus junonius</name>
    <name type="common">Spectacular rustgill mushroom</name>
    <name type="synonym">Gymnopilus spectabilis subsp. junonius</name>
    <dbReference type="NCBI Taxonomy" id="109634"/>
    <lineage>
        <taxon>Eukaryota</taxon>
        <taxon>Fungi</taxon>
        <taxon>Dikarya</taxon>
        <taxon>Basidiomycota</taxon>
        <taxon>Agaricomycotina</taxon>
        <taxon>Agaricomycetes</taxon>
        <taxon>Agaricomycetidae</taxon>
        <taxon>Agaricales</taxon>
        <taxon>Agaricineae</taxon>
        <taxon>Hymenogastraceae</taxon>
        <taxon>Gymnopilus</taxon>
    </lineage>
</organism>
<name>A0A9P5NSL8_GYMJU</name>
<protein>
    <recommendedName>
        <fullName evidence="4">Secreted protein</fullName>
    </recommendedName>
</protein>
<evidence type="ECO:0008006" key="4">
    <source>
        <dbReference type="Google" id="ProtNLM"/>
    </source>
</evidence>
<reference evidence="2" key="1">
    <citation type="submission" date="2020-11" db="EMBL/GenBank/DDBJ databases">
        <authorList>
            <consortium name="DOE Joint Genome Institute"/>
            <person name="Ahrendt S."/>
            <person name="Riley R."/>
            <person name="Andreopoulos W."/>
            <person name="LaButti K."/>
            <person name="Pangilinan J."/>
            <person name="Ruiz-duenas F.J."/>
            <person name="Barrasa J.M."/>
            <person name="Sanchez-Garcia M."/>
            <person name="Camarero S."/>
            <person name="Miyauchi S."/>
            <person name="Serrano A."/>
            <person name="Linde D."/>
            <person name="Babiker R."/>
            <person name="Drula E."/>
            <person name="Ayuso-Fernandez I."/>
            <person name="Pacheco R."/>
            <person name="Padilla G."/>
            <person name="Ferreira P."/>
            <person name="Barriuso J."/>
            <person name="Kellner H."/>
            <person name="Castanera R."/>
            <person name="Alfaro M."/>
            <person name="Ramirez L."/>
            <person name="Pisabarro A.G."/>
            <person name="Kuo A."/>
            <person name="Tritt A."/>
            <person name="Lipzen A."/>
            <person name="He G."/>
            <person name="Yan M."/>
            <person name="Ng V."/>
            <person name="Cullen D."/>
            <person name="Martin F."/>
            <person name="Rosso M.-N."/>
            <person name="Henrissat B."/>
            <person name="Hibbett D."/>
            <person name="Martinez A.T."/>
            <person name="Grigoriev I.V."/>
        </authorList>
    </citation>
    <scope>NUCLEOTIDE SEQUENCE</scope>
    <source>
        <strain evidence="2">AH 44721</strain>
    </source>
</reference>
<dbReference type="OrthoDB" id="2983138at2759"/>
<dbReference type="AlphaFoldDB" id="A0A9P5NSL8"/>
<keyword evidence="1" id="KW-0732">Signal</keyword>